<name>A0A2T4HJD5_9SPHN</name>
<comment type="caution">
    <text evidence="1">The sequence shown here is derived from an EMBL/GenBank/DDBJ whole genome shotgun (WGS) entry which is preliminary data.</text>
</comment>
<keyword evidence="2" id="KW-1185">Reference proteome</keyword>
<reference evidence="1 2" key="1">
    <citation type="submission" date="2017-11" db="EMBL/GenBank/DDBJ databases">
        <title>Sphingomonas oleivorans sp. nov., isolated from oil-contaminated soil.</title>
        <authorList>
            <person name="Wang L."/>
            <person name="Chen L."/>
        </authorList>
    </citation>
    <scope>NUCLEOTIDE SEQUENCE [LARGE SCALE GENOMIC DNA]</scope>
    <source>
        <strain evidence="1 2">K101</strain>
    </source>
</reference>
<gene>
    <name evidence="1" type="ORF">CV103_21385</name>
</gene>
<evidence type="ECO:0000313" key="1">
    <source>
        <dbReference type="EMBL" id="PTD15886.1"/>
    </source>
</evidence>
<protein>
    <submittedName>
        <fullName evidence="1">Uncharacterized protein</fullName>
    </submittedName>
</protein>
<accession>A0A2T4HJD5</accession>
<organism evidence="1 2">
    <name type="scientific">Edaphosphingomonas fennica</name>
    <dbReference type="NCBI Taxonomy" id="114404"/>
    <lineage>
        <taxon>Bacteria</taxon>
        <taxon>Pseudomonadati</taxon>
        <taxon>Pseudomonadota</taxon>
        <taxon>Alphaproteobacteria</taxon>
        <taxon>Sphingomonadales</taxon>
        <taxon>Rhizorhabdaceae</taxon>
        <taxon>Edaphosphingomonas</taxon>
    </lineage>
</organism>
<proteinExistence type="predicted"/>
<dbReference type="AlphaFoldDB" id="A0A2T4HJD5"/>
<dbReference type="RefSeq" id="WP_107396150.1">
    <property type="nucleotide sequence ID" value="NZ_PHHF01000085.1"/>
</dbReference>
<evidence type="ECO:0000313" key="2">
    <source>
        <dbReference type="Proteomes" id="UP000241206"/>
    </source>
</evidence>
<dbReference type="Proteomes" id="UP000241206">
    <property type="component" value="Unassembled WGS sequence"/>
</dbReference>
<dbReference type="EMBL" id="PHHF01000085">
    <property type="protein sequence ID" value="PTD15886.1"/>
    <property type="molecule type" value="Genomic_DNA"/>
</dbReference>
<sequence>MFDGLKFKRIARDAAPGWADEAIELFGYNAEDVIAQQLAHHRYPERYSFEFCLKEIRKRRKAGAPPSRWSLRGFIAAVRTRSATEHAAPAEA</sequence>